<proteinExistence type="predicted"/>
<dbReference type="EnsemblBacteria" id="BAA79191">
    <property type="protein sequence ID" value="BAA79191"/>
    <property type="gene ID" value="APE_0274"/>
</dbReference>
<dbReference type="STRING" id="272557.APE_0274"/>
<organism evidence="1 2">
    <name type="scientific">Aeropyrum pernix (strain ATCC 700893 / DSM 11879 / JCM 9820 / NBRC 100138 / K1)</name>
    <dbReference type="NCBI Taxonomy" id="272557"/>
    <lineage>
        <taxon>Archaea</taxon>
        <taxon>Thermoproteota</taxon>
        <taxon>Thermoprotei</taxon>
        <taxon>Desulfurococcales</taxon>
        <taxon>Desulfurococcaceae</taxon>
        <taxon>Aeropyrum</taxon>
    </lineage>
</organism>
<dbReference type="Proteomes" id="UP000002518">
    <property type="component" value="Chromosome"/>
</dbReference>
<reference evidence="1 2" key="1">
    <citation type="journal article" date="1999" name="DNA Res.">
        <title>Complete genome sequence of an aerobic hyper-thermophilic crenarchaeon, Aeropyrum pernix K1.</title>
        <authorList>
            <person name="Kawarabayasi Y."/>
            <person name="Hino Y."/>
            <person name="Horikawa H."/>
            <person name="Yamazaki S."/>
            <person name="Haikawa Y."/>
            <person name="Jin-no K."/>
            <person name="Takahashi M."/>
            <person name="Sekine M."/>
            <person name="Baba S."/>
            <person name="Ankai A."/>
            <person name="Kosugi H."/>
            <person name="Hosoyama A."/>
            <person name="Fukui S."/>
            <person name="Nagai Y."/>
            <person name="Nishijima K."/>
            <person name="Nakazawa H."/>
            <person name="Takamiya M."/>
            <person name="Masuda S."/>
            <person name="Funahashi T."/>
            <person name="Tanaka T."/>
            <person name="Kudoh Y."/>
            <person name="Yamazaki J."/>
            <person name="Kushida N."/>
            <person name="Oguchi A."/>
            <person name="Aoki K."/>
            <person name="Kubota K."/>
            <person name="Nakamura Y."/>
            <person name="Nomura N."/>
            <person name="Sako Y."/>
            <person name="Kikuchi H."/>
        </authorList>
    </citation>
    <scope>NUCLEOTIDE SEQUENCE [LARGE SCALE GENOMIC DNA]</scope>
    <source>
        <strain evidence="2">ATCC 700893 / DSM 11879 / JCM 9820 / NBRC 100138 / K1</strain>
    </source>
</reference>
<dbReference type="AlphaFoldDB" id="Q9YFH0"/>
<dbReference type="GeneID" id="1444500"/>
<dbReference type="PIR" id="E72786">
    <property type="entry name" value="E72786"/>
</dbReference>
<accession>Q9YFH0</accession>
<keyword evidence="2" id="KW-1185">Reference proteome</keyword>
<protein>
    <submittedName>
        <fullName evidence="1">Uncharacterized protein</fullName>
    </submittedName>
</protein>
<dbReference type="RefSeq" id="WP_010865624.1">
    <property type="nucleotide sequence ID" value="NC_000854.2"/>
</dbReference>
<dbReference type="EMBL" id="BA000002">
    <property type="protein sequence ID" value="BAA79191.1"/>
    <property type="molecule type" value="Genomic_DNA"/>
</dbReference>
<sequence>MIANTTSREILQHRSRCPKPFVREFPEFVTLRYPVFDPIRSIHTSRWVFYKKLGKDLFYMDEFTYTLRTYTLTELVEMAENVGWRLEAAYHNLGTLEPPHPEGSPINTVFRNKVTA</sequence>
<dbReference type="KEGG" id="ape:APE_0274"/>
<evidence type="ECO:0000313" key="2">
    <source>
        <dbReference type="Proteomes" id="UP000002518"/>
    </source>
</evidence>
<gene>
    <name evidence="1" type="ordered locus">APE_0274</name>
</gene>
<name>Q9YFH0_AERPE</name>
<evidence type="ECO:0000313" key="1">
    <source>
        <dbReference type="EMBL" id="BAA79191.1"/>
    </source>
</evidence>
<dbReference type="eggNOG" id="arCOG06076">
    <property type="taxonomic scope" value="Archaea"/>
</dbReference>